<keyword evidence="4" id="KW-0378">Hydrolase</keyword>
<evidence type="ECO:0000256" key="8">
    <source>
        <dbReference type="ARBA" id="ARBA00047984"/>
    </source>
</evidence>
<accession>A0AAE3MWY8</accession>
<sequence>MTNFNELGLNQQILATLTQAGYEKPTPIQAEAIPLVLQGRDLIGLAQTGTGKTAAFGLPIIQQLMNDGKTVGPHGVRALILAPTRELVNQIATSLKGFMRKSPLRINMVVGGVSINRQQLALLRGTDILVATPGRLLDLINRKAVTLAGVTHLVLDEADQMLDLGFIHDLKRIAKLIPAKRQTLLFSATMPKAIADLSRDYLTNPERVEVTPPGKAADKIEQYVHFVGGKNDKTVVLKEQLSANPDGRAIVFLRTKHGAEKLAKHLDQVGFAVASIHGNKSQGQRERALKGFRDGDVAVLVATDVAARGIDIPGVSHVYNYDLPEVPDAYVHRIGRTARAGREGIAVAFCAPDEAKLLRDIERLMGLSITVASGEPHAGSAPSSRPARGRGGRGGRPADAPRGPNGASRRQGASEEGRGDAAVAGGRADHGDRPHQNRGKNRPKFGHGRDNAGHRQEQGGEGRKRSFGQGRPQRQKQA</sequence>
<evidence type="ECO:0000256" key="3">
    <source>
        <dbReference type="ARBA" id="ARBA00022741"/>
    </source>
</evidence>
<dbReference type="Pfam" id="PF00271">
    <property type="entry name" value="Helicase_C"/>
    <property type="match status" value="1"/>
</dbReference>
<dbReference type="PROSITE" id="PS51195">
    <property type="entry name" value="Q_MOTIF"/>
    <property type="match status" value="1"/>
</dbReference>
<dbReference type="Gene3D" id="3.40.50.300">
    <property type="entry name" value="P-loop containing nucleotide triphosphate hydrolases"/>
    <property type="match status" value="2"/>
</dbReference>
<organism evidence="15 16">
    <name type="scientific">Ectorhizobium quercum</name>
    <dbReference type="NCBI Taxonomy" id="2965071"/>
    <lineage>
        <taxon>Bacteria</taxon>
        <taxon>Pseudomonadati</taxon>
        <taxon>Pseudomonadota</taxon>
        <taxon>Alphaproteobacteria</taxon>
        <taxon>Hyphomicrobiales</taxon>
        <taxon>Rhizobiaceae</taxon>
        <taxon>Ectorhizobium</taxon>
    </lineage>
</organism>
<dbReference type="SMART" id="SM00487">
    <property type="entry name" value="DEXDc"/>
    <property type="match status" value="1"/>
</dbReference>
<evidence type="ECO:0000256" key="5">
    <source>
        <dbReference type="ARBA" id="ARBA00022806"/>
    </source>
</evidence>
<evidence type="ECO:0000256" key="7">
    <source>
        <dbReference type="ARBA" id="ARBA00038437"/>
    </source>
</evidence>
<dbReference type="EMBL" id="JANFPI010000002">
    <property type="protein sequence ID" value="MCX8996508.1"/>
    <property type="molecule type" value="Genomic_DNA"/>
</dbReference>
<dbReference type="GO" id="GO:0003676">
    <property type="term" value="F:nucleic acid binding"/>
    <property type="evidence" value="ECO:0007669"/>
    <property type="project" value="InterPro"/>
</dbReference>
<dbReference type="InterPro" id="IPR027417">
    <property type="entry name" value="P-loop_NTPase"/>
</dbReference>
<evidence type="ECO:0000313" key="16">
    <source>
        <dbReference type="Proteomes" id="UP001208771"/>
    </source>
</evidence>
<dbReference type="PROSITE" id="PS51192">
    <property type="entry name" value="HELICASE_ATP_BIND_1"/>
    <property type="match status" value="1"/>
</dbReference>
<reference evidence="15" key="1">
    <citation type="submission" date="2022-07" db="EMBL/GenBank/DDBJ databases">
        <title>Ectorhizobium quercum gen.nov., sp. nov.</title>
        <authorList>
            <person name="Ma T."/>
            <person name="Li Y."/>
        </authorList>
    </citation>
    <scope>NUCLEOTIDE SEQUENCE</scope>
    <source>
        <strain evidence="15">BDR2-2</strain>
    </source>
</reference>
<evidence type="ECO:0000256" key="9">
    <source>
        <dbReference type="ARBA" id="ARBA00074363"/>
    </source>
</evidence>
<evidence type="ECO:0000256" key="1">
    <source>
        <dbReference type="ARBA" id="ARBA00012552"/>
    </source>
</evidence>
<dbReference type="InterPro" id="IPR014001">
    <property type="entry name" value="Helicase_ATP-bd"/>
</dbReference>
<evidence type="ECO:0000256" key="10">
    <source>
        <dbReference type="PROSITE-ProRule" id="PRU00552"/>
    </source>
</evidence>
<dbReference type="SMART" id="SM00490">
    <property type="entry name" value="HELICc"/>
    <property type="match status" value="1"/>
</dbReference>
<keyword evidence="2" id="KW-0963">Cytoplasm</keyword>
<dbReference type="EC" id="3.6.4.13" evidence="1"/>
<feature type="compositionally biased region" description="Low complexity" evidence="11">
    <location>
        <begin position="376"/>
        <end position="386"/>
    </location>
</feature>
<feature type="domain" description="Helicase ATP-binding" evidence="12">
    <location>
        <begin position="33"/>
        <end position="208"/>
    </location>
</feature>
<evidence type="ECO:0000259" key="14">
    <source>
        <dbReference type="PROSITE" id="PS51195"/>
    </source>
</evidence>
<feature type="short sequence motif" description="Q motif" evidence="10">
    <location>
        <begin position="2"/>
        <end position="30"/>
    </location>
</feature>
<comment type="catalytic activity">
    <reaction evidence="8">
        <text>ATP + H2O = ADP + phosphate + H(+)</text>
        <dbReference type="Rhea" id="RHEA:13065"/>
        <dbReference type="ChEBI" id="CHEBI:15377"/>
        <dbReference type="ChEBI" id="CHEBI:15378"/>
        <dbReference type="ChEBI" id="CHEBI:30616"/>
        <dbReference type="ChEBI" id="CHEBI:43474"/>
        <dbReference type="ChEBI" id="CHEBI:456216"/>
        <dbReference type="EC" id="3.6.4.13"/>
    </reaction>
</comment>
<feature type="domain" description="Helicase C-terminal" evidence="13">
    <location>
        <begin position="219"/>
        <end position="383"/>
    </location>
</feature>
<dbReference type="InterPro" id="IPR044742">
    <property type="entry name" value="DEAD/DEAH_RhlB"/>
</dbReference>
<evidence type="ECO:0000259" key="13">
    <source>
        <dbReference type="PROSITE" id="PS51194"/>
    </source>
</evidence>
<dbReference type="InterPro" id="IPR050079">
    <property type="entry name" value="DEAD_box_RNA_helicase"/>
</dbReference>
<keyword evidence="3" id="KW-0547">Nucleotide-binding</keyword>
<dbReference type="SUPFAM" id="SSF52540">
    <property type="entry name" value="P-loop containing nucleoside triphosphate hydrolases"/>
    <property type="match status" value="1"/>
</dbReference>
<dbReference type="PROSITE" id="PS51194">
    <property type="entry name" value="HELICASE_CTER"/>
    <property type="match status" value="1"/>
</dbReference>
<feature type="domain" description="DEAD-box RNA helicase Q" evidence="14">
    <location>
        <begin position="2"/>
        <end position="30"/>
    </location>
</feature>
<dbReference type="GO" id="GO:0005524">
    <property type="term" value="F:ATP binding"/>
    <property type="evidence" value="ECO:0007669"/>
    <property type="project" value="UniProtKB-KW"/>
</dbReference>
<proteinExistence type="inferred from homology"/>
<dbReference type="Proteomes" id="UP001208771">
    <property type="component" value="Unassembled WGS sequence"/>
</dbReference>
<keyword evidence="16" id="KW-1185">Reference proteome</keyword>
<dbReference type="AlphaFoldDB" id="A0AAE3MWY8"/>
<dbReference type="CDD" id="cd18787">
    <property type="entry name" value="SF2_C_DEAD"/>
    <property type="match status" value="1"/>
</dbReference>
<dbReference type="Pfam" id="PF00270">
    <property type="entry name" value="DEAD"/>
    <property type="match status" value="1"/>
</dbReference>
<comment type="caution">
    <text evidence="15">The sequence shown here is derived from an EMBL/GenBank/DDBJ whole genome shotgun (WGS) entry which is preliminary data.</text>
</comment>
<dbReference type="GO" id="GO:0016787">
    <property type="term" value="F:hydrolase activity"/>
    <property type="evidence" value="ECO:0007669"/>
    <property type="project" value="UniProtKB-KW"/>
</dbReference>
<dbReference type="CDD" id="cd00268">
    <property type="entry name" value="DEADc"/>
    <property type="match status" value="1"/>
</dbReference>
<comment type="similarity">
    <text evidence="7">Belongs to the DEAD box helicase family.</text>
</comment>
<evidence type="ECO:0000259" key="12">
    <source>
        <dbReference type="PROSITE" id="PS51192"/>
    </source>
</evidence>
<name>A0AAE3MWY8_9HYPH</name>
<dbReference type="GO" id="GO:0009266">
    <property type="term" value="P:response to temperature stimulus"/>
    <property type="evidence" value="ECO:0007669"/>
    <property type="project" value="UniProtKB-ARBA"/>
</dbReference>
<dbReference type="InterPro" id="IPR011545">
    <property type="entry name" value="DEAD/DEAH_box_helicase_dom"/>
</dbReference>
<feature type="compositionally biased region" description="Low complexity" evidence="11">
    <location>
        <begin position="397"/>
        <end position="407"/>
    </location>
</feature>
<protein>
    <recommendedName>
        <fullName evidence="9">DEAD-box ATP-dependent RNA helicase RhpA</fullName>
        <ecNumber evidence="1">3.6.4.13</ecNumber>
    </recommendedName>
</protein>
<dbReference type="GO" id="GO:0003724">
    <property type="term" value="F:RNA helicase activity"/>
    <property type="evidence" value="ECO:0007669"/>
    <property type="project" value="UniProtKB-EC"/>
</dbReference>
<keyword evidence="6" id="KW-0067">ATP-binding</keyword>
<evidence type="ECO:0000256" key="11">
    <source>
        <dbReference type="SAM" id="MobiDB-lite"/>
    </source>
</evidence>
<evidence type="ECO:0000256" key="2">
    <source>
        <dbReference type="ARBA" id="ARBA00022490"/>
    </source>
</evidence>
<evidence type="ECO:0000256" key="6">
    <source>
        <dbReference type="ARBA" id="ARBA00022840"/>
    </source>
</evidence>
<feature type="compositionally biased region" description="Basic and acidic residues" evidence="11">
    <location>
        <begin position="447"/>
        <end position="464"/>
    </location>
</feature>
<feature type="region of interest" description="Disordered" evidence="11">
    <location>
        <begin position="373"/>
        <end position="478"/>
    </location>
</feature>
<gene>
    <name evidence="15" type="ORF">NOF55_05260</name>
</gene>
<evidence type="ECO:0000313" key="15">
    <source>
        <dbReference type="EMBL" id="MCX8996508.1"/>
    </source>
</evidence>
<dbReference type="PANTHER" id="PTHR47959:SF13">
    <property type="entry name" value="ATP-DEPENDENT RNA HELICASE RHLE"/>
    <property type="match status" value="1"/>
</dbReference>
<dbReference type="GO" id="GO:0042255">
    <property type="term" value="P:ribosome assembly"/>
    <property type="evidence" value="ECO:0007669"/>
    <property type="project" value="UniProtKB-ARBA"/>
</dbReference>
<evidence type="ECO:0000256" key="4">
    <source>
        <dbReference type="ARBA" id="ARBA00022801"/>
    </source>
</evidence>
<dbReference type="InterPro" id="IPR001650">
    <property type="entry name" value="Helicase_C-like"/>
</dbReference>
<dbReference type="InterPro" id="IPR014014">
    <property type="entry name" value="RNA_helicase_DEAD_Q_motif"/>
</dbReference>
<dbReference type="RefSeq" id="WP_306410296.1">
    <property type="nucleotide sequence ID" value="NZ_JANFPI010000002.1"/>
</dbReference>
<dbReference type="GO" id="GO:0005829">
    <property type="term" value="C:cytosol"/>
    <property type="evidence" value="ECO:0007669"/>
    <property type="project" value="TreeGrafter"/>
</dbReference>
<dbReference type="FunFam" id="3.40.50.300:FF:000108">
    <property type="entry name" value="ATP-dependent RNA helicase RhlE"/>
    <property type="match status" value="1"/>
</dbReference>
<feature type="compositionally biased region" description="Basic residues" evidence="11">
    <location>
        <begin position="436"/>
        <end position="446"/>
    </location>
</feature>
<dbReference type="PANTHER" id="PTHR47959">
    <property type="entry name" value="ATP-DEPENDENT RNA HELICASE RHLE-RELATED"/>
    <property type="match status" value="1"/>
</dbReference>
<keyword evidence="5 15" id="KW-0347">Helicase</keyword>